<comment type="caution">
    <text evidence="1">The sequence shown here is derived from an EMBL/GenBank/DDBJ whole genome shotgun (WGS) entry which is preliminary data.</text>
</comment>
<evidence type="ECO:0000313" key="1">
    <source>
        <dbReference type="EMBL" id="ORY00325.1"/>
    </source>
</evidence>
<sequence length="89" mass="10226">MVHRSMIVLPYVISFPLISFFLSAARSYARNLFVDNTPGLMYPRRHICTPACLPACCPKEKYALLKQHTRTVIQNHPLNREFRGTTSSM</sequence>
<proteinExistence type="predicted"/>
<gene>
    <name evidence="1" type="ORF">BCR34DRAFT_115028</name>
</gene>
<accession>A0A1Y1YRY5</accession>
<evidence type="ECO:0000313" key="2">
    <source>
        <dbReference type="Proteomes" id="UP000193144"/>
    </source>
</evidence>
<dbReference type="Proteomes" id="UP000193144">
    <property type="component" value="Unassembled WGS sequence"/>
</dbReference>
<dbReference type="AlphaFoldDB" id="A0A1Y1YRY5"/>
<name>A0A1Y1YRY5_9PLEO</name>
<organism evidence="1 2">
    <name type="scientific">Clohesyomyces aquaticus</name>
    <dbReference type="NCBI Taxonomy" id="1231657"/>
    <lineage>
        <taxon>Eukaryota</taxon>
        <taxon>Fungi</taxon>
        <taxon>Dikarya</taxon>
        <taxon>Ascomycota</taxon>
        <taxon>Pezizomycotina</taxon>
        <taxon>Dothideomycetes</taxon>
        <taxon>Pleosporomycetidae</taxon>
        <taxon>Pleosporales</taxon>
        <taxon>Lindgomycetaceae</taxon>
        <taxon>Clohesyomyces</taxon>
    </lineage>
</organism>
<dbReference type="EMBL" id="MCFA01000185">
    <property type="protein sequence ID" value="ORY00325.1"/>
    <property type="molecule type" value="Genomic_DNA"/>
</dbReference>
<reference evidence="1 2" key="1">
    <citation type="submission" date="2016-07" db="EMBL/GenBank/DDBJ databases">
        <title>Pervasive Adenine N6-methylation of Active Genes in Fungi.</title>
        <authorList>
            <consortium name="DOE Joint Genome Institute"/>
            <person name="Mondo S.J."/>
            <person name="Dannebaum R.O."/>
            <person name="Kuo R.C."/>
            <person name="Labutti K."/>
            <person name="Haridas S."/>
            <person name="Kuo A."/>
            <person name="Salamov A."/>
            <person name="Ahrendt S.R."/>
            <person name="Lipzen A."/>
            <person name="Sullivan W."/>
            <person name="Andreopoulos W.B."/>
            <person name="Clum A."/>
            <person name="Lindquist E."/>
            <person name="Daum C."/>
            <person name="Ramamoorthy G.K."/>
            <person name="Gryganskyi A."/>
            <person name="Culley D."/>
            <person name="Magnuson J.K."/>
            <person name="James T.Y."/>
            <person name="O'Malley M.A."/>
            <person name="Stajich J.E."/>
            <person name="Spatafora J.W."/>
            <person name="Visel A."/>
            <person name="Grigoriev I.V."/>
        </authorList>
    </citation>
    <scope>NUCLEOTIDE SEQUENCE [LARGE SCALE GENOMIC DNA]</scope>
    <source>
        <strain evidence="1 2">CBS 115471</strain>
    </source>
</reference>
<keyword evidence="2" id="KW-1185">Reference proteome</keyword>
<protein>
    <submittedName>
        <fullName evidence="1">Uncharacterized protein</fullName>
    </submittedName>
</protein>